<dbReference type="EMBL" id="KI965465">
    <property type="protein sequence ID" value="EUD67821.1"/>
    <property type="molecule type" value="Genomic_DNA"/>
</dbReference>
<dbReference type="Pfam" id="PF00005">
    <property type="entry name" value="ABC_tran"/>
    <property type="match status" value="1"/>
</dbReference>
<name>W7AQU9_9APIC</name>
<dbReference type="GO" id="GO:0016020">
    <property type="term" value="C:membrane"/>
    <property type="evidence" value="ECO:0007669"/>
    <property type="project" value="UniProtKB-SubCell"/>
</dbReference>
<feature type="transmembrane region" description="Helical" evidence="9">
    <location>
        <begin position="393"/>
        <end position="413"/>
    </location>
</feature>
<proteinExistence type="predicted"/>
<dbReference type="InterPro" id="IPR039421">
    <property type="entry name" value="Type_1_exporter"/>
</dbReference>
<evidence type="ECO:0000256" key="4">
    <source>
        <dbReference type="ARBA" id="ARBA00022840"/>
    </source>
</evidence>
<dbReference type="FunFam" id="3.40.50.300:FF:001765">
    <property type="entry name" value="ABC transporter B family member 6"/>
    <property type="match status" value="1"/>
</dbReference>
<feature type="transmembrane region" description="Helical" evidence="9">
    <location>
        <begin position="594"/>
        <end position="612"/>
    </location>
</feature>
<feature type="compositionally biased region" description="Basic and acidic residues" evidence="8">
    <location>
        <begin position="229"/>
        <end position="248"/>
    </location>
</feature>
<feature type="compositionally biased region" description="Low complexity" evidence="8">
    <location>
        <begin position="260"/>
        <end position="274"/>
    </location>
</feature>
<dbReference type="GO" id="GO:0140359">
    <property type="term" value="F:ABC-type transporter activity"/>
    <property type="evidence" value="ECO:0007669"/>
    <property type="project" value="InterPro"/>
</dbReference>
<dbReference type="SUPFAM" id="SSF52540">
    <property type="entry name" value="P-loop containing nucleoside triphosphate hydrolases"/>
    <property type="match status" value="1"/>
</dbReference>
<dbReference type="OrthoDB" id="6500128at2759"/>
<accession>W7AQU9</accession>
<evidence type="ECO:0000256" key="8">
    <source>
        <dbReference type="SAM" id="MobiDB-lite"/>
    </source>
</evidence>
<dbReference type="Gene3D" id="1.20.1560.10">
    <property type="entry name" value="ABC transporter type 1, transmembrane domain"/>
    <property type="match status" value="1"/>
</dbReference>
<dbReference type="PROSITE" id="PS50929">
    <property type="entry name" value="ABC_TM1F"/>
    <property type="match status" value="1"/>
</dbReference>
<keyword evidence="2 9" id="KW-0812">Transmembrane</keyword>
<dbReference type="SUPFAM" id="SSF90123">
    <property type="entry name" value="ABC transporter transmembrane region"/>
    <property type="match status" value="1"/>
</dbReference>
<feature type="region of interest" description="Disordered" evidence="8">
    <location>
        <begin position="229"/>
        <end position="298"/>
    </location>
</feature>
<dbReference type="InterPro" id="IPR011527">
    <property type="entry name" value="ABC1_TM_dom"/>
</dbReference>
<organism evidence="12 13">
    <name type="scientific">Plasmodium inui San Antonio 1</name>
    <dbReference type="NCBI Taxonomy" id="1237626"/>
    <lineage>
        <taxon>Eukaryota</taxon>
        <taxon>Sar</taxon>
        <taxon>Alveolata</taxon>
        <taxon>Apicomplexa</taxon>
        <taxon>Aconoidasida</taxon>
        <taxon>Haemosporida</taxon>
        <taxon>Plasmodiidae</taxon>
        <taxon>Plasmodium</taxon>
        <taxon>Plasmodium (Plasmodium)</taxon>
    </lineage>
</organism>
<feature type="transmembrane region" description="Helical" evidence="9">
    <location>
        <begin position="352"/>
        <end position="373"/>
    </location>
</feature>
<dbReference type="InterPro" id="IPR036640">
    <property type="entry name" value="ABC1_TM_sf"/>
</dbReference>
<comment type="subcellular location">
    <subcellularLocation>
        <location evidence="1">Membrane</location>
        <topology evidence="1">Multi-pass membrane protein</topology>
    </subcellularLocation>
</comment>
<keyword evidence="6 9" id="KW-0472">Membrane</keyword>
<evidence type="ECO:0000259" key="10">
    <source>
        <dbReference type="PROSITE" id="PS50893"/>
    </source>
</evidence>
<evidence type="ECO:0000256" key="6">
    <source>
        <dbReference type="ARBA" id="ARBA00023136"/>
    </source>
</evidence>
<dbReference type="Pfam" id="PF00664">
    <property type="entry name" value="ABC_membrane"/>
    <property type="match status" value="1"/>
</dbReference>
<gene>
    <name evidence="12" type="ORF">C922_02010</name>
</gene>
<dbReference type="PANTHER" id="PTHR24221">
    <property type="entry name" value="ATP-BINDING CASSETTE SUB-FAMILY B"/>
    <property type="match status" value="1"/>
</dbReference>
<protein>
    <recommendedName>
        <fullName evidence="14">ABC transporter B family member 6</fullName>
    </recommendedName>
</protein>
<evidence type="ECO:0000259" key="11">
    <source>
        <dbReference type="PROSITE" id="PS50929"/>
    </source>
</evidence>
<dbReference type="Proteomes" id="UP000030640">
    <property type="component" value="Unassembled WGS sequence"/>
</dbReference>
<dbReference type="GO" id="GO:0016887">
    <property type="term" value="F:ATP hydrolysis activity"/>
    <property type="evidence" value="ECO:0007669"/>
    <property type="project" value="InterPro"/>
</dbReference>
<feature type="coiled-coil region" evidence="7">
    <location>
        <begin position="299"/>
        <end position="326"/>
    </location>
</feature>
<feature type="domain" description="ABC transporter" evidence="10">
    <location>
        <begin position="763"/>
        <end position="1006"/>
    </location>
</feature>
<dbReference type="CDD" id="cd18582">
    <property type="entry name" value="ABC_6TM_ATM1_ABCB7"/>
    <property type="match status" value="1"/>
</dbReference>
<dbReference type="RefSeq" id="XP_008815831.1">
    <property type="nucleotide sequence ID" value="XM_008817609.1"/>
</dbReference>
<feature type="transmembrane region" description="Helical" evidence="9">
    <location>
        <begin position="500"/>
        <end position="523"/>
    </location>
</feature>
<reference evidence="12 13" key="1">
    <citation type="submission" date="2013-02" db="EMBL/GenBank/DDBJ databases">
        <title>The Genome Sequence of Plasmodium inui San Antonio 1.</title>
        <authorList>
            <consortium name="The Broad Institute Genome Sequencing Platform"/>
            <consortium name="The Broad Institute Genome Sequencing Center for Infectious Disease"/>
            <person name="Neafsey D."/>
            <person name="Cheeseman I."/>
            <person name="Volkman S."/>
            <person name="Adams J."/>
            <person name="Walker B."/>
            <person name="Young S.K."/>
            <person name="Zeng Q."/>
            <person name="Gargeya S."/>
            <person name="Fitzgerald M."/>
            <person name="Haas B."/>
            <person name="Abouelleil A."/>
            <person name="Alvarado L."/>
            <person name="Arachchi H.M."/>
            <person name="Berlin A.M."/>
            <person name="Chapman S.B."/>
            <person name="Dewar J."/>
            <person name="Goldberg J."/>
            <person name="Griggs A."/>
            <person name="Gujja S."/>
            <person name="Hansen M."/>
            <person name="Howarth C."/>
            <person name="Imamovic A."/>
            <person name="Larimer J."/>
            <person name="McCowan C."/>
            <person name="Murphy C."/>
            <person name="Neiman D."/>
            <person name="Pearson M."/>
            <person name="Priest M."/>
            <person name="Roberts A."/>
            <person name="Saif S."/>
            <person name="Shea T."/>
            <person name="Sisk P."/>
            <person name="Sykes S."/>
            <person name="Wortman J."/>
            <person name="Nusbaum C."/>
            <person name="Birren B."/>
        </authorList>
    </citation>
    <scope>NUCLEOTIDE SEQUENCE [LARGE SCALE GENOMIC DNA]</scope>
    <source>
        <strain evidence="12 13">San Antonio 1</strain>
    </source>
</reference>
<keyword evidence="13" id="KW-1185">Reference proteome</keyword>
<keyword evidence="3" id="KW-0547">Nucleotide-binding</keyword>
<dbReference type="PROSITE" id="PS50893">
    <property type="entry name" value="ABC_TRANSPORTER_2"/>
    <property type="match status" value="1"/>
</dbReference>
<dbReference type="VEuPathDB" id="PlasmoDB:C922_02010"/>
<dbReference type="Gene3D" id="3.40.50.300">
    <property type="entry name" value="P-loop containing nucleotide triphosphate hydrolases"/>
    <property type="match status" value="1"/>
</dbReference>
<dbReference type="AlphaFoldDB" id="W7AQU9"/>
<dbReference type="GO" id="GO:0005524">
    <property type="term" value="F:ATP binding"/>
    <property type="evidence" value="ECO:0007669"/>
    <property type="project" value="UniProtKB-KW"/>
</dbReference>
<evidence type="ECO:0000256" key="7">
    <source>
        <dbReference type="SAM" id="Coils"/>
    </source>
</evidence>
<feature type="region of interest" description="Disordered" evidence="8">
    <location>
        <begin position="152"/>
        <end position="188"/>
    </location>
</feature>
<keyword evidence="4" id="KW-0067">ATP-binding</keyword>
<keyword evidence="7" id="KW-0175">Coiled coil</keyword>
<feature type="compositionally biased region" description="Polar residues" evidence="8">
    <location>
        <begin position="275"/>
        <end position="288"/>
    </location>
</feature>
<evidence type="ECO:0000256" key="2">
    <source>
        <dbReference type="ARBA" id="ARBA00022692"/>
    </source>
</evidence>
<feature type="transmembrane region" description="Helical" evidence="9">
    <location>
        <begin position="474"/>
        <end position="494"/>
    </location>
</feature>
<evidence type="ECO:0000256" key="5">
    <source>
        <dbReference type="ARBA" id="ARBA00022989"/>
    </source>
</evidence>
<dbReference type="InterPro" id="IPR003439">
    <property type="entry name" value="ABC_transporter-like_ATP-bd"/>
</dbReference>
<dbReference type="InterPro" id="IPR027417">
    <property type="entry name" value="P-loop_NTPase"/>
</dbReference>
<dbReference type="GeneID" id="20037284"/>
<feature type="compositionally biased region" description="Basic and acidic residues" evidence="8">
    <location>
        <begin position="173"/>
        <end position="188"/>
    </location>
</feature>
<feature type="domain" description="ABC transmembrane type-1" evidence="11">
    <location>
        <begin position="353"/>
        <end position="647"/>
    </location>
</feature>
<dbReference type="SMART" id="SM00382">
    <property type="entry name" value="AAA"/>
    <property type="match status" value="1"/>
</dbReference>
<sequence length="1011" mass="116633">MQSYKCFRKNAHLPQHFFCQHVSTLNKKKHLVSCGYGKRTQKIAEHVYTTFVATHHTNHKCQKNAQNDPIPSSLKRNISSYLLRKIKKIKKAHNSTGTEVAKESTPLVRGLAGSRSYPAAAAYCLHRRFYHPEKYLQKNGSTLNRAYHHFSHTHSSRKGEAHKNSSPRPANHNKRDGKNEERHRELVHPRKYAKCNGVVHPAYYPLQRGITNQCLHLYVPLKWFGTHVGKESQRERAVSRDKAEKEGGESEWGAYRSDHTASSSPTASSNPTANGNPTPSSNLASNGSPGRECPDPPHEEYEELKIKELEKILNNLEKINENKNSKININIKILVYVFKNFIHKNKELKIKIFFSFIFLLCSKISIIYTPILLSSFIENVNLEKSLTPHLDGPLLSSNSSVMILLTYVLSRVLSSGLNELRNSVFNTISQRISTYVSKLFFYKIHNLNLSYIFSKKNGELSFIFNRGCKSITNLLNVLVFQIIPIIIEFVLYLYILTYKIHYSVSLVTCLNMFLYILFTTLVTKRRTIIRKFMNKSEQNTFNIFLDSIQNVEQVKYYTNEMHELKKFMKEQKKYEREAINVQKSLSVLNFGQQIILNFNLFLCLYLTYINIANDVFPFSYLILVNTLLFQLAMPLNMFGTIYRETKLSLVDIECMIKIFVKKIQSLDYSSKLEIQTGNIKFENVSFKYPPMEEKNDSELRKSEGANQDEMPPRSISRFSELLKPIRDKFFFLPPRWLNSGEQPIPPMSDEIKNNLKSTLCENIQTSCLTSEAIEPKTDPNQKENNYIFQNFTCNIEDGEKVAIIGKSGLGKSTLIKLLLKFYEINSGNIYIDNKNIENINLYTLRKSISVVPQDTILFNNTISYNIKYGNFQCTDKQMIDACVQSELHEKILQMDKQYDTLVGERGTKLSIGEKQRICIARCFLKNSKIIVLDEHASNLDNENKKSIEKALQKLCLGKTTFFITHVMENLQTMDKIIFFSANNIFVGNHNELLIANPSYREFFNSKNNQPL</sequence>
<evidence type="ECO:0000256" key="1">
    <source>
        <dbReference type="ARBA" id="ARBA00004141"/>
    </source>
</evidence>
<evidence type="ECO:0000256" key="3">
    <source>
        <dbReference type="ARBA" id="ARBA00022741"/>
    </source>
</evidence>
<keyword evidence="5 9" id="KW-1133">Transmembrane helix</keyword>
<evidence type="ECO:0000313" key="12">
    <source>
        <dbReference type="EMBL" id="EUD67821.1"/>
    </source>
</evidence>
<dbReference type="PANTHER" id="PTHR24221:SF503">
    <property type="entry name" value="MITOCHONDRIAL POTASSIUM CHANNEL ATP-BINDING SUBUNIT"/>
    <property type="match status" value="1"/>
</dbReference>
<evidence type="ECO:0000313" key="13">
    <source>
        <dbReference type="Proteomes" id="UP000030640"/>
    </source>
</evidence>
<evidence type="ECO:0000256" key="9">
    <source>
        <dbReference type="SAM" id="Phobius"/>
    </source>
</evidence>
<evidence type="ECO:0008006" key="14">
    <source>
        <dbReference type="Google" id="ProtNLM"/>
    </source>
</evidence>
<feature type="coiled-coil region" evidence="7">
    <location>
        <begin position="557"/>
        <end position="584"/>
    </location>
</feature>
<dbReference type="InterPro" id="IPR003593">
    <property type="entry name" value="AAA+_ATPase"/>
</dbReference>